<evidence type="ECO:0000256" key="2">
    <source>
        <dbReference type="ARBA" id="ARBA00022525"/>
    </source>
</evidence>
<comment type="subcellular location">
    <subcellularLocation>
        <location evidence="1">Secreted</location>
    </subcellularLocation>
</comment>
<dbReference type="RefSeq" id="WP_265993855.1">
    <property type="nucleotide sequence ID" value="NZ_CP110973.1"/>
</dbReference>
<reference evidence="4" key="1">
    <citation type="journal article" date="2019" name="Int. J. Syst. Evol. Microbiol.">
        <title>The Global Catalogue of Microorganisms (GCM) 10K type strain sequencing project: providing services to taxonomists for standard genome sequencing and annotation.</title>
        <authorList>
            <consortium name="The Broad Institute Genomics Platform"/>
            <consortium name="The Broad Institute Genome Sequencing Center for Infectious Disease"/>
            <person name="Wu L."/>
            <person name="Ma J."/>
        </authorList>
    </citation>
    <scope>NUCLEOTIDE SEQUENCE [LARGE SCALE GENOMIC DNA]</scope>
    <source>
        <strain evidence="4">CCUG 55608</strain>
    </source>
</reference>
<organism evidence="3 4">
    <name type="scientific">Larkinella insperata</name>
    <dbReference type="NCBI Taxonomy" id="332158"/>
    <lineage>
        <taxon>Bacteria</taxon>
        <taxon>Pseudomonadati</taxon>
        <taxon>Bacteroidota</taxon>
        <taxon>Cytophagia</taxon>
        <taxon>Cytophagales</taxon>
        <taxon>Spirosomataceae</taxon>
        <taxon>Larkinella</taxon>
    </lineage>
</organism>
<proteinExistence type="predicted"/>
<sequence>MKKNNVFTTVLGLVLTVLGGCDNKEDDVVPGITLTEVATSSVQWTGVAVSQQSKLFANYPRMEVDTIPYSVAVLDGGQALPFPNQEWNTWNPTLNPQDHFICVQSVYVDDQNNLWVLDPASPQMRGVVKGGAKLLKFNPNTGELLQRIVFNDEMVVYPSSYLNDVRVDTQKNLAYITDSNQGGIIVVNLTSGQARRLLGRHPSTKSEGTIITAEGRIYRTQSGKIPSSDSDGIALNPQRTHLYWHALTGRSLYRVPTEALQNESLTDEQVAAQVEKVADTEPTDGMIFDPNGNLYLSAMQLNAVIRMAPDGRQERMVQSEQLKWPDTFALGPDGQLYVTTSQLHIPRTERTEPYRIFKFNLQ</sequence>
<dbReference type="InterPro" id="IPR017996">
    <property type="entry name" value="MRJP/yellow-related"/>
</dbReference>
<keyword evidence="2" id="KW-0964">Secreted</keyword>
<dbReference type="Proteomes" id="UP001597116">
    <property type="component" value="Unassembled WGS sequence"/>
</dbReference>
<evidence type="ECO:0000313" key="3">
    <source>
        <dbReference type="EMBL" id="MFD1144789.1"/>
    </source>
</evidence>
<accession>A0ABW3QD58</accession>
<dbReference type="Gene3D" id="2.120.10.30">
    <property type="entry name" value="TolB, C-terminal domain"/>
    <property type="match status" value="1"/>
</dbReference>
<dbReference type="PANTHER" id="PTHR10009">
    <property type="entry name" value="PROTEIN YELLOW-RELATED"/>
    <property type="match status" value="1"/>
</dbReference>
<evidence type="ECO:0000313" key="4">
    <source>
        <dbReference type="Proteomes" id="UP001597116"/>
    </source>
</evidence>
<name>A0ABW3QD58_9BACT</name>
<dbReference type="Pfam" id="PF03022">
    <property type="entry name" value="MRJP"/>
    <property type="match status" value="1"/>
</dbReference>
<dbReference type="EMBL" id="JBHTLP010000023">
    <property type="protein sequence ID" value="MFD1144789.1"/>
    <property type="molecule type" value="Genomic_DNA"/>
</dbReference>
<comment type="caution">
    <text evidence="3">The sequence shown here is derived from an EMBL/GenBank/DDBJ whole genome shotgun (WGS) entry which is preliminary data.</text>
</comment>
<gene>
    <name evidence="3" type="ORF">ACFQ4C_26910</name>
</gene>
<protein>
    <submittedName>
        <fullName evidence="3">SMP-30/gluconolactonase/LRE family protein</fullName>
    </submittedName>
</protein>
<dbReference type="PROSITE" id="PS51257">
    <property type="entry name" value="PROKAR_LIPOPROTEIN"/>
    <property type="match status" value="1"/>
</dbReference>
<dbReference type="SUPFAM" id="SSF101898">
    <property type="entry name" value="NHL repeat"/>
    <property type="match status" value="1"/>
</dbReference>
<dbReference type="InterPro" id="IPR011042">
    <property type="entry name" value="6-blade_b-propeller_TolB-like"/>
</dbReference>
<keyword evidence="4" id="KW-1185">Reference proteome</keyword>
<evidence type="ECO:0000256" key="1">
    <source>
        <dbReference type="ARBA" id="ARBA00004613"/>
    </source>
</evidence>
<dbReference type="PANTHER" id="PTHR10009:SF18">
    <property type="entry name" value="PROTEIN YELLOW-LIKE PROTEIN"/>
    <property type="match status" value="1"/>
</dbReference>